<evidence type="ECO:0000313" key="5">
    <source>
        <dbReference type="EMBL" id="HIR88230.1"/>
    </source>
</evidence>
<organism evidence="5 6">
    <name type="scientific">Candidatus Fimimorpha faecalis</name>
    <dbReference type="NCBI Taxonomy" id="2840824"/>
    <lineage>
        <taxon>Bacteria</taxon>
        <taxon>Bacillati</taxon>
        <taxon>Bacillota</taxon>
        <taxon>Clostridia</taxon>
        <taxon>Eubacteriales</taxon>
        <taxon>Candidatus Fimimorpha</taxon>
    </lineage>
</organism>
<dbReference type="Pfam" id="PF12833">
    <property type="entry name" value="HTH_18"/>
    <property type="match status" value="1"/>
</dbReference>
<dbReference type="PANTHER" id="PTHR47893:SF1">
    <property type="entry name" value="REGULATORY PROTEIN PCHR"/>
    <property type="match status" value="1"/>
</dbReference>
<evidence type="ECO:0000313" key="6">
    <source>
        <dbReference type="Proteomes" id="UP000824201"/>
    </source>
</evidence>
<dbReference type="EMBL" id="DVHN01000052">
    <property type="protein sequence ID" value="HIR88230.1"/>
    <property type="molecule type" value="Genomic_DNA"/>
</dbReference>
<comment type="caution">
    <text evidence="5">The sequence shown here is derived from an EMBL/GenBank/DDBJ whole genome shotgun (WGS) entry which is preliminary data.</text>
</comment>
<evidence type="ECO:0000256" key="3">
    <source>
        <dbReference type="ARBA" id="ARBA00023163"/>
    </source>
</evidence>
<dbReference type="PROSITE" id="PS01124">
    <property type="entry name" value="HTH_ARAC_FAMILY_2"/>
    <property type="match status" value="1"/>
</dbReference>
<dbReference type="InterPro" id="IPR018060">
    <property type="entry name" value="HTH_AraC"/>
</dbReference>
<dbReference type="AlphaFoldDB" id="A0A9D1JCX8"/>
<dbReference type="InterPro" id="IPR018062">
    <property type="entry name" value="HTH_AraC-typ_CS"/>
</dbReference>
<keyword evidence="3" id="KW-0804">Transcription</keyword>
<evidence type="ECO:0000259" key="4">
    <source>
        <dbReference type="PROSITE" id="PS01124"/>
    </source>
</evidence>
<dbReference type="InterPro" id="IPR020449">
    <property type="entry name" value="Tscrpt_reg_AraC-type_HTH"/>
</dbReference>
<dbReference type="PRINTS" id="PR00032">
    <property type="entry name" value="HTHARAC"/>
</dbReference>
<reference evidence="5" key="1">
    <citation type="submission" date="2020-10" db="EMBL/GenBank/DDBJ databases">
        <authorList>
            <person name="Gilroy R."/>
        </authorList>
    </citation>
    <scope>NUCLEOTIDE SEQUENCE</scope>
    <source>
        <strain evidence="5">ChiW13-3771</strain>
    </source>
</reference>
<dbReference type="GO" id="GO:0043565">
    <property type="term" value="F:sequence-specific DNA binding"/>
    <property type="evidence" value="ECO:0007669"/>
    <property type="project" value="InterPro"/>
</dbReference>
<dbReference type="GO" id="GO:0003700">
    <property type="term" value="F:DNA-binding transcription factor activity"/>
    <property type="evidence" value="ECO:0007669"/>
    <property type="project" value="InterPro"/>
</dbReference>
<dbReference type="Proteomes" id="UP000824201">
    <property type="component" value="Unassembled WGS sequence"/>
</dbReference>
<gene>
    <name evidence="5" type="ORF">IAC96_04690</name>
</gene>
<feature type="domain" description="HTH araC/xylS-type" evidence="4">
    <location>
        <begin position="234"/>
        <end position="332"/>
    </location>
</feature>
<name>A0A9D1JCX8_9FIRM</name>
<dbReference type="PANTHER" id="PTHR47893">
    <property type="entry name" value="REGULATORY PROTEIN PCHR"/>
    <property type="match status" value="1"/>
</dbReference>
<dbReference type="PROSITE" id="PS00041">
    <property type="entry name" value="HTH_ARAC_FAMILY_1"/>
    <property type="match status" value="1"/>
</dbReference>
<evidence type="ECO:0000256" key="2">
    <source>
        <dbReference type="ARBA" id="ARBA00023125"/>
    </source>
</evidence>
<dbReference type="InterPro" id="IPR053142">
    <property type="entry name" value="PchR_regulatory_protein"/>
</dbReference>
<dbReference type="SMART" id="SM00342">
    <property type="entry name" value="HTH_ARAC"/>
    <property type="match status" value="1"/>
</dbReference>
<dbReference type="InterPro" id="IPR009057">
    <property type="entry name" value="Homeodomain-like_sf"/>
</dbReference>
<keyword evidence="1" id="KW-0805">Transcription regulation</keyword>
<keyword evidence="2" id="KW-0238">DNA-binding</keyword>
<accession>A0A9D1JCX8</accession>
<protein>
    <submittedName>
        <fullName evidence="5">Helix-turn-helix transcriptional regulator</fullName>
    </submittedName>
</protein>
<sequence>MYCSSNSFQFRTIVLEQLGFQPIKKANCLLYQNPEFPKSGSYRLYQREGFYDFGIADYTVQKAFGIQFDHSNPLLRFGIVYDGTTRFQLEHQPVSSFMPSAFLVLEKEIKGKQMWIPGQHFQGAEITIYPNFFEEIQRRFAGFSISEYFLENHTYYYLPSEVFPVLYRMIHKDKMDCLNYLHLEAAILECLAVIKESGSPSGQNAFSRQINYGSVTIGKKRRIVFSAHDFKTVQKAHDILTEQFVNPPTIEALSWQLKMNSQKLKAGFSYYYHMTIGEYIAALKMSLAATLLCTTELSIAEIAHEVGYGYTSNFSKKFQQTYSCTPLKYRMRERKTVDG</sequence>
<dbReference type="Gene3D" id="1.10.10.60">
    <property type="entry name" value="Homeodomain-like"/>
    <property type="match status" value="1"/>
</dbReference>
<evidence type="ECO:0000256" key="1">
    <source>
        <dbReference type="ARBA" id="ARBA00023015"/>
    </source>
</evidence>
<dbReference type="SUPFAM" id="SSF46689">
    <property type="entry name" value="Homeodomain-like"/>
    <property type="match status" value="1"/>
</dbReference>
<proteinExistence type="predicted"/>
<reference evidence="5" key="2">
    <citation type="journal article" date="2021" name="PeerJ">
        <title>Extensive microbial diversity within the chicken gut microbiome revealed by metagenomics and culture.</title>
        <authorList>
            <person name="Gilroy R."/>
            <person name="Ravi A."/>
            <person name="Getino M."/>
            <person name="Pursley I."/>
            <person name="Horton D.L."/>
            <person name="Alikhan N.F."/>
            <person name="Baker D."/>
            <person name="Gharbi K."/>
            <person name="Hall N."/>
            <person name="Watson M."/>
            <person name="Adriaenssens E.M."/>
            <person name="Foster-Nyarko E."/>
            <person name="Jarju S."/>
            <person name="Secka A."/>
            <person name="Antonio M."/>
            <person name="Oren A."/>
            <person name="Chaudhuri R.R."/>
            <person name="La Ragione R."/>
            <person name="Hildebrand F."/>
            <person name="Pallen M.J."/>
        </authorList>
    </citation>
    <scope>NUCLEOTIDE SEQUENCE</scope>
    <source>
        <strain evidence="5">ChiW13-3771</strain>
    </source>
</reference>